<dbReference type="Proteomes" id="UP000229647">
    <property type="component" value="Unassembled WGS sequence"/>
</dbReference>
<sequence length="212" mass="24867">MFFIILAIFLIGELFFYIKNSLELEEFNNPNYLFRLKYPKIWYLKILDDRLTVQIKNTSKDTQVINNDNDEQEISSYTEFYINCNQLHKSDDSSSAKNYILKKEQDFIESEKQRCLYKKPCLPLIPGFTQNYVDEVKGIFTQSGISAVQVNFFHYSPDYGLSKALLTKKEYVLIANHKTTCTIDIVYPNTSSEQQIKSINFLNKIFNNLIIN</sequence>
<dbReference type="AlphaFoldDB" id="A0A2M7XXW7"/>
<dbReference type="EMBL" id="PFWL01000123">
    <property type="protein sequence ID" value="PJA55569.1"/>
    <property type="molecule type" value="Genomic_DNA"/>
</dbReference>
<organism evidence="1 2">
    <name type="scientific">Candidatus Roizmanbacteria bacterium CG_4_9_14_3_um_filter_33_18</name>
    <dbReference type="NCBI Taxonomy" id="1974841"/>
    <lineage>
        <taxon>Bacteria</taxon>
        <taxon>Candidatus Roizmaniibacteriota</taxon>
    </lineage>
</organism>
<accession>A0A2M7XXW7</accession>
<evidence type="ECO:0000313" key="1">
    <source>
        <dbReference type="EMBL" id="PJA55569.1"/>
    </source>
</evidence>
<comment type="caution">
    <text evidence="1">The sequence shown here is derived from an EMBL/GenBank/DDBJ whole genome shotgun (WGS) entry which is preliminary data.</text>
</comment>
<evidence type="ECO:0000313" key="2">
    <source>
        <dbReference type="Proteomes" id="UP000229647"/>
    </source>
</evidence>
<gene>
    <name evidence="1" type="ORF">CO165_02865</name>
</gene>
<reference evidence="2" key="1">
    <citation type="submission" date="2017-09" db="EMBL/GenBank/DDBJ databases">
        <title>Depth-based differentiation of microbial function through sediment-hosted aquifers and enrichment of novel symbionts in the deep terrestrial subsurface.</title>
        <authorList>
            <person name="Probst A.J."/>
            <person name="Ladd B."/>
            <person name="Jarett J.K."/>
            <person name="Geller-Mcgrath D.E."/>
            <person name="Sieber C.M.K."/>
            <person name="Emerson J.B."/>
            <person name="Anantharaman K."/>
            <person name="Thomas B.C."/>
            <person name="Malmstrom R."/>
            <person name="Stieglmeier M."/>
            <person name="Klingl A."/>
            <person name="Woyke T."/>
            <person name="Ryan C.M."/>
            <person name="Banfield J.F."/>
        </authorList>
    </citation>
    <scope>NUCLEOTIDE SEQUENCE [LARGE SCALE GENOMIC DNA]</scope>
</reference>
<name>A0A2M7XXW7_9BACT</name>
<proteinExistence type="predicted"/>
<protein>
    <submittedName>
        <fullName evidence="1">Uncharacterized protein</fullName>
    </submittedName>
</protein>